<keyword evidence="2" id="KW-1185">Reference proteome</keyword>
<dbReference type="Gene3D" id="1.10.520.40">
    <property type="entry name" value="CRISPR-associated protein Cse2"/>
    <property type="match status" value="1"/>
</dbReference>
<comment type="caution">
    <text evidence="1">The sequence shown here is derived from an EMBL/GenBank/DDBJ whole genome shotgun (WGS) entry which is preliminary data.</text>
</comment>
<dbReference type="Pfam" id="PF09485">
    <property type="entry name" value="CRISPR_Cse2"/>
    <property type="match status" value="1"/>
</dbReference>
<dbReference type="InterPro" id="IPR013382">
    <property type="entry name" value="CRISPR-assoc_prot_Cse2"/>
</dbReference>
<reference evidence="1 2" key="1">
    <citation type="submission" date="2019-03" db="EMBL/GenBank/DDBJ databases">
        <title>Genomic Encyclopedia of Type Strains, Phase IV (KMG-IV): sequencing the most valuable type-strain genomes for metagenomic binning, comparative biology and taxonomic classification.</title>
        <authorList>
            <person name="Goeker M."/>
        </authorList>
    </citation>
    <scope>NUCLEOTIDE SEQUENCE [LARGE SCALE GENOMIC DNA]</scope>
    <source>
        <strain evidence="1 2">DSM 13587</strain>
    </source>
</reference>
<dbReference type="RefSeq" id="WP_132976104.1">
    <property type="nucleotide sequence ID" value="NZ_SMAO01000002.1"/>
</dbReference>
<gene>
    <name evidence="1" type="ORF">EDC35_102322</name>
</gene>
<name>A0A4R3N3S7_9GAMM</name>
<dbReference type="Proteomes" id="UP000295717">
    <property type="component" value="Unassembled WGS sequence"/>
</dbReference>
<dbReference type="NCBIfam" id="TIGR02548">
    <property type="entry name" value="casB_cse2"/>
    <property type="match status" value="1"/>
</dbReference>
<evidence type="ECO:0000313" key="2">
    <source>
        <dbReference type="Proteomes" id="UP000295717"/>
    </source>
</evidence>
<accession>A0A4R3N3S7</accession>
<dbReference type="OrthoDB" id="69928at2"/>
<proteinExistence type="predicted"/>
<sequence>MSDHAQSFVAHLSELAEHDRGALAHLRRSLGFAPGAFPRAYPYVERFVGADRHASDPWRKALYLAAGLFALHPEHREGETLASALGALARARESASIEQRFIALLGAEPESLPNLLRQAVSLLAADGHACDYARLLDDLGIWLRPFDGEGRDRIRQRWARDFYRAYDAKADQDPSDLDTIQPAD</sequence>
<dbReference type="AlphaFoldDB" id="A0A4R3N3S7"/>
<evidence type="ECO:0000313" key="1">
    <source>
        <dbReference type="EMBL" id="TCT22987.1"/>
    </source>
</evidence>
<dbReference type="EMBL" id="SMAO01000002">
    <property type="protein sequence ID" value="TCT22987.1"/>
    <property type="molecule type" value="Genomic_DNA"/>
</dbReference>
<dbReference type="InterPro" id="IPR038287">
    <property type="entry name" value="Cse2_sf"/>
</dbReference>
<protein>
    <submittedName>
        <fullName evidence="1">CRISPR-associated Cse2 family protein</fullName>
    </submittedName>
</protein>
<organism evidence="1 2">
    <name type="scientific">Thiobaca trueperi</name>
    <dbReference type="NCBI Taxonomy" id="127458"/>
    <lineage>
        <taxon>Bacteria</taxon>
        <taxon>Pseudomonadati</taxon>
        <taxon>Pseudomonadota</taxon>
        <taxon>Gammaproteobacteria</taxon>
        <taxon>Chromatiales</taxon>
        <taxon>Chromatiaceae</taxon>
        <taxon>Thiobaca</taxon>
    </lineage>
</organism>
<dbReference type="CDD" id="cd09731">
    <property type="entry name" value="Cse2_I-E"/>
    <property type="match status" value="1"/>
</dbReference>